<dbReference type="Pfam" id="PF08264">
    <property type="entry name" value="Anticodon_1"/>
    <property type="match status" value="1"/>
</dbReference>
<evidence type="ECO:0000256" key="4">
    <source>
        <dbReference type="ARBA" id="ARBA00022598"/>
    </source>
</evidence>
<dbReference type="InterPro" id="IPR001412">
    <property type="entry name" value="aa-tRNA-synth_I_CS"/>
</dbReference>
<comment type="catalytic activity">
    <reaction evidence="9">
        <text>tRNA(Val) + L-valine + ATP = L-valyl-tRNA(Val) + AMP + diphosphate</text>
        <dbReference type="Rhea" id="RHEA:10704"/>
        <dbReference type="Rhea" id="RHEA-COMP:9672"/>
        <dbReference type="Rhea" id="RHEA-COMP:9708"/>
        <dbReference type="ChEBI" id="CHEBI:30616"/>
        <dbReference type="ChEBI" id="CHEBI:33019"/>
        <dbReference type="ChEBI" id="CHEBI:57762"/>
        <dbReference type="ChEBI" id="CHEBI:78442"/>
        <dbReference type="ChEBI" id="CHEBI:78537"/>
        <dbReference type="ChEBI" id="CHEBI:456215"/>
        <dbReference type="EC" id="6.1.1.9"/>
    </reaction>
</comment>
<feature type="domain" description="Aminoacyl-tRNA synthetase class Ia" evidence="12">
    <location>
        <begin position="43"/>
        <end position="589"/>
    </location>
</feature>
<dbReference type="InterPro" id="IPR014729">
    <property type="entry name" value="Rossmann-like_a/b/a_fold"/>
</dbReference>
<reference evidence="14 15" key="1">
    <citation type="submission" date="2021-10" db="EMBL/GenBank/DDBJ databases">
        <title>Anaerobic single-cell dispensing facilitates the cultivation of human gut bacteria.</title>
        <authorList>
            <person name="Afrizal A."/>
        </authorList>
    </citation>
    <scope>NUCLEOTIDE SEQUENCE [LARGE SCALE GENOMIC DNA]</scope>
    <source>
        <strain evidence="14 15">CLA-AA-H224</strain>
    </source>
</reference>
<evidence type="ECO:0000256" key="1">
    <source>
        <dbReference type="ARBA" id="ARBA00004496"/>
    </source>
</evidence>
<evidence type="ECO:0000256" key="10">
    <source>
        <dbReference type="NCBIfam" id="TIGR00422"/>
    </source>
</evidence>
<organism evidence="14 15">
    <name type="scientific">Anthropogastromicrobium aceti</name>
    <dbReference type="NCBI Taxonomy" id="2981768"/>
    <lineage>
        <taxon>Bacteria</taxon>
        <taxon>Bacillati</taxon>
        <taxon>Bacillota</taxon>
        <taxon>Clostridia</taxon>
        <taxon>Lachnospirales</taxon>
        <taxon>Lachnospiraceae</taxon>
        <taxon>Anthropogastromicrobium</taxon>
    </lineage>
</organism>
<dbReference type="NCBIfam" id="NF009687">
    <property type="entry name" value="PRK13208.1"/>
    <property type="match status" value="1"/>
</dbReference>
<dbReference type="Gene3D" id="1.10.730.10">
    <property type="entry name" value="Isoleucyl-tRNA Synthetase, Domain 1"/>
    <property type="match status" value="1"/>
</dbReference>
<comment type="similarity">
    <text evidence="11">Belongs to the class-I aminoacyl-tRNA synthetase family.</text>
</comment>
<dbReference type="SUPFAM" id="SSF52374">
    <property type="entry name" value="Nucleotidylyl transferase"/>
    <property type="match status" value="1"/>
</dbReference>
<protein>
    <recommendedName>
        <fullName evidence="2 10">Valine--tRNA ligase</fullName>
        <ecNumber evidence="2 10">6.1.1.9</ecNumber>
    </recommendedName>
</protein>
<dbReference type="EMBL" id="JAJEQN010000048">
    <property type="protein sequence ID" value="MCC2222762.1"/>
    <property type="molecule type" value="Genomic_DNA"/>
</dbReference>
<evidence type="ECO:0000256" key="6">
    <source>
        <dbReference type="ARBA" id="ARBA00022840"/>
    </source>
</evidence>
<evidence type="ECO:0000259" key="12">
    <source>
        <dbReference type="Pfam" id="PF00133"/>
    </source>
</evidence>
<dbReference type="Pfam" id="PF00133">
    <property type="entry name" value="tRNA-synt_1"/>
    <property type="match status" value="1"/>
</dbReference>
<evidence type="ECO:0000256" key="2">
    <source>
        <dbReference type="ARBA" id="ARBA00013169"/>
    </source>
</evidence>
<dbReference type="InterPro" id="IPR022874">
    <property type="entry name" value="Valine-tRNA_ligase_type_2"/>
</dbReference>
<dbReference type="InterPro" id="IPR009008">
    <property type="entry name" value="Val/Leu/Ile-tRNA-synth_edit"/>
</dbReference>
<dbReference type="EC" id="6.1.1.9" evidence="2 10"/>
<evidence type="ECO:0000256" key="11">
    <source>
        <dbReference type="RuleBase" id="RU363035"/>
    </source>
</evidence>
<keyword evidence="7 11" id="KW-0648">Protein biosynthesis</keyword>
<keyword evidence="5 11" id="KW-0547">Nucleotide-binding</keyword>
<dbReference type="SUPFAM" id="SSF50677">
    <property type="entry name" value="ValRS/IleRS/LeuRS editing domain"/>
    <property type="match status" value="1"/>
</dbReference>
<dbReference type="PANTHER" id="PTHR11946:SF93">
    <property type="entry name" value="VALINE--TRNA LIGASE, CHLOROPLASTIC_MITOCHONDRIAL 2"/>
    <property type="match status" value="1"/>
</dbReference>
<dbReference type="InterPro" id="IPR002303">
    <property type="entry name" value="Valyl-tRNA_ligase"/>
</dbReference>
<evidence type="ECO:0000313" key="14">
    <source>
        <dbReference type="EMBL" id="MCC2222762.1"/>
    </source>
</evidence>
<evidence type="ECO:0000259" key="13">
    <source>
        <dbReference type="Pfam" id="PF08264"/>
    </source>
</evidence>
<dbReference type="GO" id="GO:0005524">
    <property type="term" value="F:ATP binding"/>
    <property type="evidence" value="ECO:0007669"/>
    <property type="project" value="UniProtKB-KW"/>
</dbReference>
<dbReference type="InterPro" id="IPR002300">
    <property type="entry name" value="aa-tRNA-synth_Ia"/>
</dbReference>
<evidence type="ECO:0000313" key="15">
    <source>
        <dbReference type="Proteomes" id="UP001198200"/>
    </source>
</evidence>
<dbReference type="FunFam" id="3.40.50.620:FF:000192">
    <property type="entry name" value="Valine--tRNA ligase"/>
    <property type="match status" value="1"/>
</dbReference>
<name>A0AAE3JEL0_9FIRM</name>
<feature type="domain" description="Methionyl/Valyl/Leucyl/Isoleucyl-tRNA synthetase anticodon-binding" evidence="13">
    <location>
        <begin position="635"/>
        <end position="784"/>
    </location>
</feature>
<dbReference type="GO" id="GO:0002161">
    <property type="term" value="F:aminoacyl-tRNA deacylase activity"/>
    <property type="evidence" value="ECO:0007669"/>
    <property type="project" value="InterPro"/>
</dbReference>
<dbReference type="AlphaFoldDB" id="A0AAE3JEL0"/>
<evidence type="ECO:0000256" key="5">
    <source>
        <dbReference type="ARBA" id="ARBA00022741"/>
    </source>
</evidence>
<dbReference type="NCBIfam" id="TIGR00422">
    <property type="entry name" value="valS"/>
    <property type="match status" value="1"/>
</dbReference>
<dbReference type="GO" id="GO:0004832">
    <property type="term" value="F:valine-tRNA ligase activity"/>
    <property type="evidence" value="ECO:0007669"/>
    <property type="project" value="UniProtKB-UniRule"/>
</dbReference>
<dbReference type="GO" id="GO:0005829">
    <property type="term" value="C:cytosol"/>
    <property type="evidence" value="ECO:0007669"/>
    <property type="project" value="TreeGrafter"/>
</dbReference>
<accession>A0AAE3JEL0</accession>
<keyword evidence="15" id="KW-1185">Reference proteome</keyword>
<dbReference type="PANTHER" id="PTHR11946">
    <property type="entry name" value="VALYL-TRNA SYNTHETASES"/>
    <property type="match status" value="1"/>
</dbReference>
<evidence type="ECO:0000256" key="3">
    <source>
        <dbReference type="ARBA" id="ARBA00022490"/>
    </source>
</evidence>
<dbReference type="HAMAP" id="MF_02005">
    <property type="entry name" value="Val_tRNA_synth_type2"/>
    <property type="match status" value="1"/>
</dbReference>
<dbReference type="PROSITE" id="PS00178">
    <property type="entry name" value="AA_TRNA_LIGASE_I"/>
    <property type="match status" value="1"/>
</dbReference>
<dbReference type="Proteomes" id="UP001198200">
    <property type="component" value="Unassembled WGS sequence"/>
</dbReference>
<keyword evidence="3" id="KW-0963">Cytoplasm</keyword>
<gene>
    <name evidence="14" type="ORF">LKD48_14220</name>
</gene>
<evidence type="ECO:0000256" key="7">
    <source>
        <dbReference type="ARBA" id="ARBA00022917"/>
    </source>
</evidence>
<comment type="subcellular location">
    <subcellularLocation>
        <location evidence="1">Cytoplasm</location>
    </subcellularLocation>
</comment>
<comment type="caution">
    <text evidence="14">The sequence shown here is derived from an EMBL/GenBank/DDBJ whole genome shotgun (WGS) entry which is preliminary data.</text>
</comment>
<dbReference type="InterPro" id="IPR033705">
    <property type="entry name" value="Anticodon_Ia_Val"/>
</dbReference>
<dbReference type="CDD" id="cd07962">
    <property type="entry name" value="Anticodon_Ia_Val"/>
    <property type="match status" value="1"/>
</dbReference>
<keyword evidence="8 11" id="KW-0030">Aminoacyl-tRNA synthetase</keyword>
<dbReference type="PRINTS" id="PR00986">
    <property type="entry name" value="TRNASYNTHVAL"/>
</dbReference>
<keyword evidence="4 11" id="KW-0436">Ligase</keyword>
<dbReference type="Gene3D" id="3.40.50.620">
    <property type="entry name" value="HUPs"/>
    <property type="match status" value="2"/>
</dbReference>
<keyword evidence="6 11" id="KW-0067">ATP-binding</keyword>
<dbReference type="InterPro" id="IPR013155">
    <property type="entry name" value="M/V/L/I-tRNA-synth_anticd-bd"/>
</dbReference>
<proteinExistence type="inferred from homology"/>
<dbReference type="InterPro" id="IPR009080">
    <property type="entry name" value="tRNAsynth_Ia_anticodon-bd"/>
</dbReference>
<evidence type="ECO:0000256" key="8">
    <source>
        <dbReference type="ARBA" id="ARBA00023146"/>
    </source>
</evidence>
<sequence>MYVRPGRLAQGVFLSVLDNLYIQEESVMEKKYDFQKAEKALEKMWQENDIYRYQNGKERKIFSIDTPPPTVSGKLHIGHVFSYTQAEMIARFKRMQGYDVFYPFGFDDNGLPTERLVERDEKIRANQMPRSEFRAKCMKTIGTYEGEFKELWSRLGFSVDWNLQYQTVSDRAQRISQRSFIELAKKKKAYMKTSPVLWCTECQTSIAQAELETKECETVFNYLNFTTPIGNLLIATTRPELLAGCACIFVHPDDTRYKKFIGQKAIVPLYDFEIPILADDTVAMDKGTGVVMCASFGDSADVEWYQKHKLTSKEVILADGTISEKIDFIGKMTVKKARAYIIELLKKQNLLVKQETIRHMVAVHERCQHEVEFIMSKQWYIDVLSEKDRFLKAADEIRWHPEHMKNRYKIWVENLKWDWCISRQRYFGVPFPVWYCKKCGKPIFAEESQLPVNPLEQSPLKACTCGCNEFIPETAVFDTWATSSVTPLINAHYKETDDISDEIFPMGMRSQAHEIIRTWAFYTIVKSLYHTGQVPWKDIMISGFVLAKPGEKISKSKNNASNSPMMLIEKHSADAMRYWAANSKLGTDTFFSEEELKISKRFLNKLYNASKFVILQLNEFTPENAMKEEKMLPIDRWIMERVNETTIRAAQLLNEFEIGQARHEIDELFWSDFCDFYIEIAKERLYQPQKHGEENCRSGQTALYYSLLGILKLYAIYTPYMTDYIFQEYYRQYEKEISLHQTIWQTKTTQTEYLEFGEHVKATLTQVRKDKTQKQMSMKDPIEKLTITCPKAYREFYQKTLGDLYACTAAEKIQIRS</sequence>
<dbReference type="GO" id="GO:0006438">
    <property type="term" value="P:valyl-tRNA aminoacylation"/>
    <property type="evidence" value="ECO:0007669"/>
    <property type="project" value="UniProtKB-UniRule"/>
</dbReference>
<evidence type="ECO:0000256" key="9">
    <source>
        <dbReference type="ARBA" id="ARBA00047552"/>
    </source>
</evidence>
<dbReference type="SUPFAM" id="SSF47323">
    <property type="entry name" value="Anticodon-binding domain of a subclass of class I aminoacyl-tRNA synthetases"/>
    <property type="match status" value="1"/>
</dbReference>